<name>A0AA36B9S8_OCTVU</name>
<dbReference type="AlphaFoldDB" id="A0AA36B9S8"/>
<reference evidence="1" key="1">
    <citation type="submission" date="2023-08" db="EMBL/GenBank/DDBJ databases">
        <authorList>
            <person name="Alioto T."/>
            <person name="Alioto T."/>
            <person name="Gomez Garrido J."/>
        </authorList>
    </citation>
    <scope>NUCLEOTIDE SEQUENCE</scope>
</reference>
<dbReference type="EMBL" id="OX597824">
    <property type="protein sequence ID" value="CAI9730516.1"/>
    <property type="molecule type" value="Genomic_DNA"/>
</dbReference>
<sequence length="89" mass="9763">MINTSSVLWSFPYITGDLTIVIKFTQRFCSDKTSADPEAVKIFINEIAKIAADENLTAEEVVNAGNLPNHTAHSLIDEVPFTSSFSDLT</sequence>
<keyword evidence="2" id="KW-1185">Reference proteome</keyword>
<accession>A0AA36B9S8</accession>
<organism evidence="1 2">
    <name type="scientific">Octopus vulgaris</name>
    <name type="common">Common octopus</name>
    <dbReference type="NCBI Taxonomy" id="6645"/>
    <lineage>
        <taxon>Eukaryota</taxon>
        <taxon>Metazoa</taxon>
        <taxon>Spiralia</taxon>
        <taxon>Lophotrochozoa</taxon>
        <taxon>Mollusca</taxon>
        <taxon>Cephalopoda</taxon>
        <taxon>Coleoidea</taxon>
        <taxon>Octopodiformes</taxon>
        <taxon>Octopoda</taxon>
        <taxon>Incirrata</taxon>
        <taxon>Octopodidae</taxon>
        <taxon>Octopus</taxon>
    </lineage>
</organism>
<evidence type="ECO:0000313" key="1">
    <source>
        <dbReference type="EMBL" id="CAI9730516.1"/>
    </source>
</evidence>
<protein>
    <submittedName>
        <fullName evidence="1">Uncharacterized protein</fullName>
    </submittedName>
</protein>
<gene>
    <name evidence="1" type="ORF">OCTVUL_1B007649</name>
</gene>
<evidence type="ECO:0000313" key="2">
    <source>
        <dbReference type="Proteomes" id="UP001162480"/>
    </source>
</evidence>
<dbReference type="Proteomes" id="UP001162480">
    <property type="component" value="Chromosome 11"/>
</dbReference>
<proteinExistence type="predicted"/>